<dbReference type="Proteomes" id="UP001232156">
    <property type="component" value="Unassembled WGS sequence"/>
</dbReference>
<evidence type="ECO:0000256" key="1">
    <source>
        <dbReference type="SAM" id="MobiDB-lite"/>
    </source>
</evidence>
<accession>A0ABU1D8W0</accession>
<keyword evidence="3" id="KW-1185">Reference proteome</keyword>
<sequence>MKITLTNRIAVLIRERQINSASEFGRRMTAAGFPISSSHASRYEKDSAPAFDLKFINAACNVLQCLPNDLYNITIELEEGESLDPTLAPPRHAIVLRAERTHEPGAVFQAEPVAPQAIQPSRVRATAPTTSSKATLKPVVDPDGDTGPSGVLFPYAKPKN</sequence>
<comment type="caution">
    <text evidence="2">The sequence shown here is derived from an EMBL/GenBank/DDBJ whole genome shotgun (WGS) entry which is preliminary data.</text>
</comment>
<evidence type="ECO:0000313" key="3">
    <source>
        <dbReference type="Proteomes" id="UP001232156"/>
    </source>
</evidence>
<dbReference type="EMBL" id="JAUZQE010000032">
    <property type="protein sequence ID" value="MDR4126682.1"/>
    <property type="molecule type" value="Genomic_DNA"/>
</dbReference>
<name>A0ABU1D8W0_9BURK</name>
<reference evidence="2 3" key="1">
    <citation type="submission" date="2023-08" db="EMBL/GenBank/DDBJ databases">
        <title>Alcaligenaceae gen. nov., a novel taxon isolated from the sludge of Yixing Pesticide Factory.</title>
        <authorList>
            <person name="Ruan L."/>
        </authorList>
    </citation>
    <scope>NUCLEOTIDE SEQUENCE [LARGE SCALE GENOMIC DNA]</scope>
    <source>
        <strain evidence="2 3">LG-2</strain>
    </source>
</reference>
<feature type="region of interest" description="Disordered" evidence="1">
    <location>
        <begin position="119"/>
        <end position="160"/>
    </location>
</feature>
<evidence type="ECO:0000313" key="2">
    <source>
        <dbReference type="EMBL" id="MDR4126682.1"/>
    </source>
</evidence>
<protein>
    <submittedName>
        <fullName evidence="2">Helix-turn-helix transcriptional regulator</fullName>
    </submittedName>
</protein>
<gene>
    <name evidence="2" type="ORF">Q8947_11900</name>
</gene>
<organism evidence="2 3">
    <name type="scientific">Yanghanlia caeni</name>
    <dbReference type="NCBI Taxonomy" id="3064283"/>
    <lineage>
        <taxon>Bacteria</taxon>
        <taxon>Pseudomonadati</taxon>
        <taxon>Pseudomonadota</taxon>
        <taxon>Betaproteobacteria</taxon>
        <taxon>Burkholderiales</taxon>
        <taxon>Alcaligenaceae</taxon>
        <taxon>Yanghanlia</taxon>
    </lineage>
</organism>
<proteinExistence type="predicted"/>
<dbReference type="RefSeq" id="WP_347287377.1">
    <property type="nucleotide sequence ID" value="NZ_JAUZQE010000032.1"/>
</dbReference>